<reference evidence="2 3" key="1">
    <citation type="submission" date="2019-11" db="EMBL/GenBank/DDBJ databases">
        <authorList>
            <person name="Li J."/>
        </authorList>
    </citation>
    <scope>NUCLEOTIDE SEQUENCE [LARGE SCALE GENOMIC DNA]</scope>
    <source>
        <strain evidence="2 3">J4</strain>
    </source>
</reference>
<dbReference type="Proteomes" id="UP000480185">
    <property type="component" value="Unassembled WGS sequence"/>
</dbReference>
<dbReference type="RefSeq" id="WP_153729962.1">
    <property type="nucleotide sequence ID" value="NZ_WJNH01000016.1"/>
</dbReference>
<keyword evidence="3" id="KW-1185">Reference proteome</keyword>
<protein>
    <submittedName>
        <fullName evidence="2">Uncharacterized protein</fullName>
    </submittedName>
</protein>
<evidence type="ECO:0000313" key="2">
    <source>
        <dbReference type="EMBL" id="MRG88082.1"/>
    </source>
</evidence>
<evidence type="ECO:0000313" key="3">
    <source>
        <dbReference type="Proteomes" id="UP000480185"/>
    </source>
</evidence>
<dbReference type="AlphaFoldDB" id="A0A6G1XAW8"/>
<comment type="caution">
    <text evidence="2">The sequence shown here is derived from an EMBL/GenBank/DDBJ whole genome shotgun (WGS) entry which is preliminary data.</text>
</comment>
<sequence length="184" mass="21672">MKIVMNILVLVVLSYYTFHFIQVMVKMKNKMVFPSTDEEMAAIRKGPQKALDLPHYSKQKLGIIFYSVTLLFVTSMFIAGLLQDFVWSFYLMIFVPLVHVRDLFNMFGFVEDGVLSGSRFIPWEKIKSYSFVRIDVNHRFYGHSKEVNDRYELRIKSRLGTYSCVVLTDEVKEKMERILQERVA</sequence>
<organism evidence="2 3">
    <name type="scientific">Salinibacillus xinjiangensis</name>
    <dbReference type="NCBI Taxonomy" id="1229268"/>
    <lineage>
        <taxon>Bacteria</taxon>
        <taxon>Bacillati</taxon>
        <taxon>Bacillota</taxon>
        <taxon>Bacilli</taxon>
        <taxon>Bacillales</taxon>
        <taxon>Bacillaceae</taxon>
        <taxon>Salinibacillus</taxon>
    </lineage>
</organism>
<proteinExistence type="predicted"/>
<name>A0A6G1XAW8_9BACI</name>
<keyword evidence="1" id="KW-0812">Transmembrane</keyword>
<keyword evidence="1" id="KW-1133">Transmembrane helix</keyword>
<keyword evidence="1" id="KW-0472">Membrane</keyword>
<feature type="transmembrane region" description="Helical" evidence="1">
    <location>
        <begin position="6"/>
        <end position="25"/>
    </location>
</feature>
<dbReference type="OrthoDB" id="2436848at2"/>
<dbReference type="EMBL" id="WJNH01000016">
    <property type="protein sequence ID" value="MRG88082.1"/>
    <property type="molecule type" value="Genomic_DNA"/>
</dbReference>
<accession>A0A6G1XAW8</accession>
<gene>
    <name evidence="2" type="ORF">GH754_17645</name>
</gene>
<feature type="transmembrane region" description="Helical" evidence="1">
    <location>
        <begin position="63"/>
        <end position="82"/>
    </location>
</feature>
<evidence type="ECO:0000256" key="1">
    <source>
        <dbReference type="SAM" id="Phobius"/>
    </source>
</evidence>